<feature type="domain" description="VWFA" evidence="11">
    <location>
        <begin position="1257"/>
        <end position="1433"/>
    </location>
</feature>
<dbReference type="GO" id="GO:0007155">
    <property type="term" value="P:cell adhesion"/>
    <property type="evidence" value="ECO:0007669"/>
    <property type="project" value="UniProtKB-KW"/>
</dbReference>
<dbReference type="InterPro" id="IPR036880">
    <property type="entry name" value="Kunitz_BPTI_sf"/>
</dbReference>
<dbReference type="Pfam" id="PF00014">
    <property type="entry name" value="Kunitz_BPTI"/>
    <property type="match status" value="1"/>
</dbReference>
<evidence type="ECO:0000256" key="4">
    <source>
        <dbReference type="ARBA" id="ARBA00022729"/>
    </source>
</evidence>
<evidence type="ECO:0000256" key="3">
    <source>
        <dbReference type="ARBA" id="ARBA00022530"/>
    </source>
</evidence>
<keyword evidence="4 10" id="KW-0732">Signal</keyword>
<dbReference type="EMBL" id="JAGTTL010000017">
    <property type="protein sequence ID" value="KAK6310219.1"/>
    <property type="molecule type" value="Genomic_DNA"/>
</dbReference>
<name>A0AAN8QN29_9TELE</name>
<comment type="subcellular location">
    <subcellularLocation>
        <location evidence="1">Secreted</location>
        <location evidence="1">Extracellular space</location>
        <location evidence="1">Extracellular matrix</location>
    </subcellularLocation>
</comment>
<feature type="domain" description="BPTI/Kunitz inhibitor" evidence="12">
    <location>
        <begin position="2842"/>
        <end position="2892"/>
    </location>
</feature>
<feature type="compositionally biased region" description="Basic and acidic residues" evidence="9">
    <location>
        <begin position="2678"/>
        <end position="2690"/>
    </location>
</feature>
<keyword evidence="6" id="KW-0130">Cell adhesion</keyword>
<reference evidence="14 15" key="1">
    <citation type="submission" date="2021-04" db="EMBL/GenBank/DDBJ databases">
        <authorList>
            <person name="De Guttry C."/>
            <person name="Zahm M."/>
            <person name="Klopp C."/>
            <person name="Cabau C."/>
            <person name="Louis A."/>
            <person name="Berthelot C."/>
            <person name="Parey E."/>
            <person name="Roest Crollius H."/>
            <person name="Montfort J."/>
            <person name="Robinson-Rechavi M."/>
            <person name="Bucao C."/>
            <person name="Bouchez O."/>
            <person name="Gislard M."/>
            <person name="Lluch J."/>
            <person name="Milhes M."/>
            <person name="Lampietro C."/>
            <person name="Lopez Roques C."/>
            <person name="Donnadieu C."/>
            <person name="Braasch I."/>
            <person name="Desvignes T."/>
            <person name="Postlethwait J."/>
            <person name="Bobe J."/>
            <person name="Wedekind C."/>
            <person name="Guiguen Y."/>
        </authorList>
    </citation>
    <scope>NUCLEOTIDE SEQUENCE [LARGE SCALE GENOMIC DNA]</scope>
    <source>
        <strain evidence="14">Cs_M1</strain>
        <tissue evidence="14">Blood</tissue>
    </source>
</reference>
<dbReference type="PRINTS" id="PR00453">
    <property type="entry name" value="VWFADOMAIN"/>
</dbReference>
<dbReference type="CDD" id="cd01450">
    <property type="entry name" value="vWFA_subfamily_ECM"/>
    <property type="match status" value="2"/>
</dbReference>
<evidence type="ECO:0000259" key="11">
    <source>
        <dbReference type="PROSITE" id="PS50234"/>
    </source>
</evidence>
<evidence type="ECO:0000313" key="14">
    <source>
        <dbReference type="EMBL" id="KAK6310219.1"/>
    </source>
</evidence>
<dbReference type="PROSITE" id="PS50234">
    <property type="entry name" value="VWFA"/>
    <property type="match status" value="10"/>
</dbReference>
<feature type="compositionally biased region" description="Gly residues" evidence="9">
    <location>
        <begin position="1863"/>
        <end position="1892"/>
    </location>
</feature>
<keyword evidence="15" id="KW-1185">Reference proteome</keyword>
<feature type="compositionally biased region" description="Gly residues" evidence="9">
    <location>
        <begin position="2138"/>
        <end position="2156"/>
    </location>
</feature>
<feature type="domain" description="VWFA" evidence="11">
    <location>
        <begin position="236"/>
        <end position="411"/>
    </location>
</feature>
<evidence type="ECO:0000256" key="6">
    <source>
        <dbReference type="ARBA" id="ARBA00022889"/>
    </source>
</evidence>
<gene>
    <name evidence="14" type="ORF">J4Q44_G00201000</name>
</gene>
<feature type="region of interest" description="Disordered" evidence="9">
    <location>
        <begin position="1863"/>
        <end position="2177"/>
    </location>
</feature>
<comment type="caution">
    <text evidence="14">The sequence shown here is derived from an EMBL/GenBank/DDBJ whole genome shotgun (WGS) entry which is preliminary data.</text>
</comment>
<feature type="compositionally biased region" description="Gly residues" evidence="9">
    <location>
        <begin position="2031"/>
        <end position="2049"/>
    </location>
</feature>
<dbReference type="FunFam" id="3.40.50.410:FF:000021">
    <property type="entry name" value="Collagen, type VI, alpha 3"/>
    <property type="match status" value="1"/>
</dbReference>
<keyword evidence="2" id="KW-0964">Secreted</keyword>
<dbReference type="Gene3D" id="3.40.50.410">
    <property type="entry name" value="von Willebrand factor, type A domain"/>
    <property type="match status" value="10"/>
</dbReference>
<dbReference type="Gene3D" id="2.60.40.10">
    <property type="entry name" value="Immunoglobulins"/>
    <property type="match status" value="1"/>
</dbReference>
<evidence type="ECO:0000256" key="8">
    <source>
        <dbReference type="ARBA" id="ARBA00023157"/>
    </source>
</evidence>
<evidence type="ECO:0000259" key="12">
    <source>
        <dbReference type="PROSITE" id="PS50279"/>
    </source>
</evidence>
<keyword evidence="7" id="KW-0176">Collagen</keyword>
<evidence type="ECO:0000256" key="1">
    <source>
        <dbReference type="ARBA" id="ARBA00004498"/>
    </source>
</evidence>
<dbReference type="CDD" id="cd00063">
    <property type="entry name" value="FN3"/>
    <property type="match status" value="1"/>
</dbReference>
<dbReference type="GO" id="GO:0004867">
    <property type="term" value="F:serine-type endopeptidase inhibitor activity"/>
    <property type="evidence" value="ECO:0007669"/>
    <property type="project" value="InterPro"/>
</dbReference>
<accession>A0AAN8QN29</accession>
<dbReference type="InterPro" id="IPR013783">
    <property type="entry name" value="Ig-like_fold"/>
</dbReference>
<dbReference type="PROSITE" id="PS50853">
    <property type="entry name" value="FN3"/>
    <property type="match status" value="1"/>
</dbReference>
<dbReference type="PRINTS" id="PR00759">
    <property type="entry name" value="BASICPTASE"/>
</dbReference>
<dbReference type="FunFam" id="3.40.50.410:FF:000003">
    <property type="entry name" value="Collagen type VI alpha 3 chain"/>
    <property type="match status" value="8"/>
</dbReference>
<evidence type="ECO:0000256" key="2">
    <source>
        <dbReference type="ARBA" id="ARBA00022525"/>
    </source>
</evidence>
<organism evidence="14 15">
    <name type="scientific">Coregonus suidteri</name>
    <dbReference type="NCBI Taxonomy" id="861788"/>
    <lineage>
        <taxon>Eukaryota</taxon>
        <taxon>Metazoa</taxon>
        <taxon>Chordata</taxon>
        <taxon>Craniata</taxon>
        <taxon>Vertebrata</taxon>
        <taxon>Euteleostomi</taxon>
        <taxon>Actinopterygii</taxon>
        <taxon>Neopterygii</taxon>
        <taxon>Teleostei</taxon>
        <taxon>Protacanthopterygii</taxon>
        <taxon>Salmoniformes</taxon>
        <taxon>Salmonidae</taxon>
        <taxon>Coregoninae</taxon>
        <taxon>Coregonus</taxon>
    </lineage>
</organism>
<dbReference type="InterPro" id="IPR002223">
    <property type="entry name" value="Kunitz_BPTI"/>
</dbReference>
<evidence type="ECO:0000313" key="15">
    <source>
        <dbReference type="Proteomes" id="UP001356427"/>
    </source>
</evidence>
<dbReference type="InterPro" id="IPR036116">
    <property type="entry name" value="FN3_sf"/>
</dbReference>
<dbReference type="SMART" id="SM00327">
    <property type="entry name" value="VWA"/>
    <property type="match status" value="11"/>
</dbReference>
<dbReference type="CDD" id="cd22629">
    <property type="entry name" value="Kunitz_collagen_alpha3_VI"/>
    <property type="match status" value="1"/>
</dbReference>
<dbReference type="InterPro" id="IPR050525">
    <property type="entry name" value="ECM_Assembly_Org"/>
</dbReference>
<dbReference type="PROSITE" id="PS50279">
    <property type="entry name" value="BPTI_KUNITZ_2"/>
    <property type="match status" value="1"/>
</dbReference>
<evidence type="ECO:0008006" key="16">
    <source>
        <dbReference type="Google" id="ProtNLM"/>
    </source>
</evidence>
<dbReference type="PROSITE" id="PS00280">
    <property type="entry name" value="BPTI_KUNITZ_1"/>
    <property type="match status" value="1"/>
</dbReference>
<evidence type="ECO:0000256" key="9">
    <source>
        <dbReference type="SAM" id="MobiDB-lite"/>
    </source>
</evidence>
<dbReference type="Pfam" id="PF00092">
    <property type="entry name" value="VWA"/>
    <property type="match status" value="10"/>
</dbReference>
<feature type="domain" description="VWFA" evidence="11">
    <location>
        <begin position="844"/>
        <end position="1020"/>
    </location>
</feature>
<feature type="domain" description="VWFA" evidence="11">
    <location>
        <begin position="2220"/>
        <end position="2403"/>
    </location>
</feature>
<feature type="chain" id="PRO_5042853429" description="Collagen alpha-3(VI) chain" evidence="10">
    <location>
        <begin position="27"/>
        <end position="2908"/>
    </location>
</feature>
<dbReference type="InterPro" id="IPR002035">
    <property type="entry name" value="VWF_A"/>
</dbReference>
<feature type="compositionally biased region" description="Low complexity" evidence="9">
    <location>
        <begin position="1966"/>
        <end position="1979"/>
    </location>
</feature>
<dbReference type="SUPFAM" id="SSF49265">
    <property type="entry name" value="Fibronectin type III"/>
    <property type="match status" value="1"/>
</dbReference>
<feature type="domain" description="VWFA" evidence="11">
    <location>
        <begin position="1457"/>
        <end position="1633"/>
    </location>
</feature>
<feature type="domain" description="Fibronectin type-III" evidence="13">
    <location>
        <begin position="2699"/>
        <end position="2788"/>
    </location>
</feature>
<dbReference type="PANTHER" id="PTHR24020">
    <property type="entry name" value="COLLAGEN ALPHA"/>
    <property type="match status" value="1"/>
</dbReference>
<feature type="region of interest" description="Disordered" evidence="9">
    <location>
        <begin position="2672"/>
        <end position="2698"/>
    </location>
</feature>
<dbReference type="Proteomes" id="UP001356427">
    <property type="component" value="Unassembled WGS sequence"/>
</dbReference>
<sequence>MRKHRLLPLCALLGVLFAGLLPKLDAQEEAQESADLVLLIDGSENVGAANFPRVRDLAMKVIEGLDVGRDTIRVAVALYSADPEVQFFLNTHENKAAVLDAVKAIQFIGSDEANLGAALEKVAESLLSPASGGRAEEGVPQALVVISAGPSNDDFSAGDRALKAASVITFGVVVGSAATTELETIATDKSFVLSAPDFRAVASMGDQLLPYINGVAQRTIVIQNEFTEALEVGKRDIIFLIDSTMGATMINSLREFIKRFVDTMPIGPDQVQVGVAQFSNAARLEIDLNAYGSKEDLSAALGRLKPRPGQAVNIGVALDFVRTNMLRADKGSRIQQGVPQLVLLMTSKKSSDSVGQAAEALQRMGVMTLAAGSKAADEQELKQIAFDESLVFMLKDFRILLRNPTVIVSPLSTLSGIVVTEVPTEPVVEISTVQTQRVVRDIVFMVDGSRYIGGANLPYVRDFIVGVVNRLDVRPDRVRIGLMQFAENPKIEFYLNTHNTKHDVLTSIGQLRLMGGSTLNTGVAMDYALTNMFQASTGSRKRQGVQQVLLLITGGPSQEEFKKIADKVAMAGVLTFTVSAGQADEDYLKTVAFVPNLAYHESSFSSLPNVVEQIMTPLITVVGDTDISVTDIEITEEAAVIGGERDVAFLIDGSDNVRTDFPYIRDFIIKVIEPLDIGQDRVRVSVVQHSERPAPNFYLNTYKDKAEVLRAVNDLRLAGGRSLNTGMALKFMKDTILSPVHGSRAAQNVPQFLIVLTGGKSKDNVKESAGALKTDGVVPFGVGVKDADPKQIEDISHNPSFAFNVKEFSQLNTVQQRLNSYVSLPKEQLKVILEQVESQGPKKDIVFLVDGSDGVGREFPIIQEFIRRIVENLNVGKNKIRIGVVQYGGSPNADIYLNSHTTKEGIMNAVKGLRQRGGRDRNLGQALEFVSNEVLNAQHGGRKEEGVPQFLIVVSGGKSTDDISRPATSLKQSGVFPFSIGTRDVNPQELQVVSYVPNFAYTVDDFPGLYTVQETLISTLTELSDEDIARLRPVFPTVDVTTTIVSTGGEKRDVVFLIDGTTAVRSEFPAIRDMIGRVVEKLDVGLDRVRVSVVQYSDDASTAFLLNEHSTKDEVRQATRKLRSKGGNRLNTGRALEWVSKNIFQKSAGSRIAEGVPQFLILVTGGKSNDDVSGPANQLKTNLVVPLAIGAKNADPNELRQIALKPELAYSINNFGQLPTVEQQLIASVNTMTTTHISGSFVPPVLDIANLKMGRKDIIFLIDGSDTTGSSGIAHIRDFILNIVQQLDVQPDQVQVAVVQYSDKVKTEFSLNSHNNKPAVLSAIKRLRQQGGRSSNLAEAIEYVIRNELKSSAGVRLAEASQHLVVLTGGRSPTDVSVYGPLLKGSRVNCIGIGAGGADSRQLNQIATSSADVLQVPTFPGLPVIKERFIARLNGTIPEEAPTDFVDPSLPKAKVADIVFLVDGSINLGKDNFKEVMDFILNLVDLFFTERDNLQIGLAHYTTDVTDVFYLNTYKDKDDIISAISRTEYKGGRRINTGAAIHHVQENHFIKEKGSRKDKGIPQILMIVTGGRSSDDSKTAALALKATGVRIYAVGVGDIEDELNNLASEASTVARAGTFVELSELNEQILETLDDEVKGIKLCTGMSQEPSKTCSLEVLVGFDVSSQNIFQAQRILESKMGAILQRITKMTGISCSSGQIPLIQVGILALDAASEPVHLEFTDNADTLFEAFRALRTRGPYLLNTKTIAAYSFRFKSRATDAVKVVIHLTDGLDGQYNEMKRQVEELKISGVNSFILVGLERVPRFEEAVLLEFGRGFRYTRPLRVNVMDLDYELLEELDNIAERECCAVPCKCTGTRGDRGAVGLGGLKGGPGGAGGAGHPGDEGGPGDRGPPGVNGTQGFQGCPGQRGIKGGRGYSGEKGEFGEIGLDGINGEEGKSGVAGSPGDRGNPGRRGPKGTKGHAGDIGDTGITGDPGATGQDNNVAGPKGDPGDVGPVGEPGEDGKKGGPGEPGRTGSDGRRGPPGQAGNPGKPGGDGVQGEPGIGGSRGQAGPIGALGTRGEDGNPGPRGPGGAQGPRGDNGRRGALGRKGEPGEPGPKGIVGPLGPRGEPGEDGRDGFGIAGPKGRKGDEGFPGFPGPKGGAGDGGTNGGPGPIGNRGQRGVSGEIGTPGQKGEVGYPGPYGQKGPRGPGVVQCDLVKKIRDNCPCCYGQQECPLYPTELAFALDASDGVSRPAFNNMREAMLRLVGNITIAESNCPRGARVALTLYNNEVTTEIRFADALKRRALVQRMEGLQALQTRKQRSLETAMNFLAQNTFKRVRSGFLMRKVAIFFVNGPVKDQRAVSAAALRLYDSGIASVFLINKEDGQLTRALKMNGTGSALGQVIVLPNPGSAQYNSAIQKVMNCHICLDSCAPDQMCDYVPPQQSRDRRSSTTDVDIDMAFVMDSSETTYPTVFTEMKRYVAHIVEQLEVSSDPVASIHHARVAVIQHAPYEFLRNNSVSPILVDVGLTDHRSAHDIRNFLLDKTPQLEGGRALAAAIEHTVEQVFEKAPHQRDLKVLTVFVTGPVEEDEERLVAVATEAKCKGYFLVILGVGEKLGAGDTRVLTRMASEPSDIFFKRLTSTSHFYDKHIQNFGRLLPKYLSIENVFYMSPEVSKHCHWYQSDQPFPKFPFPKSHHSQEKHQKHENHQAVHPRKHNDQDELHVANVTSSSLTLRWASPDPKHMAYFEVVVTRQRDNTLVLRRNVTGTELTVSGLDSAQTYHAVVTTHTTQGHAVATHKGIITTKAAAEHKVTAPMEVTGIVATTPLDKPEIAPEPQQQVEQQPETEILPAPAAFTGVEICQLPKEEGACAKFVLKWHYDPLSKSCTRFWYGGCGGNQNRFETHEECEKACGKAAPVNQGVIAAIRT</sequence>
<evidence type="ECO:0000256" key="7">
    <source>
        <dbReference type="ARBA" id="ARBA00023119"/>
    </source>
</evidence>
<feature type="domain" description="VWFA" evidence="11">
    <location>
        <begin position="441"/>
        <end position="614"/>
    </location>
</feature>
<dbReference type="Gene3D" id="4.10.410.10">
    <property type="entry name" value="Pancreatic trypsin inhibitor Kunitz domain"/>
    <property type="match status" value="1"/>
</dbReference>
<feature type="domain" description="VWFA" evidence="11">
    <location>
        <begin position="646"/>
        <end position="818"/>
    </location>
</feature>
<dbReference type="PANTHER" id="PTHR24020:SF20">
    <property type="entry name" value="PH DOMAIN-CONTAINING PROTEIN"/>
    <property type="match status" value="1"/>
</dbReference>
<evidence type="ECO:0000256" key="5">
    <source>
        <dbReference type="ARBA" id="ARBA00022737"/>
    </source>
</evidence>
<dbReference type="Pfam" id="PF00041">
    <property type="entry name" value="fn3"/>
    <property type="match status" value="1"/>
</dbReference>
<dbReference type="InterPro" id="IPR036465">
    <property type="entry name" value="vWFA_dom_sf"/>
</dbReference>
<keyword evidence="5" id="KW-0677">Repeat</keyword>
<feature type="signal peptide" evidence="10">
    <location>
        <begin position="1"/>
        <end position="26"/>
    </location>
</feature>
<dbReference type="SUPFAM" id="SSF57362">
    <property type="entry name" value="BPTI-like"/>
    <property type="match status" value="1"/>
</dbReference>
<dbReference type="GO" id="GO:0005581">
    <property type="term" value="C:collagen trimer"/>
    <property type="evidence" value="ECO:0007669"/>
    <property type="project" value="UniProtKB-KW"/>
</dbReference>
<dbReference type="SUPFAM" id="SSF53300">
    <property type="entry name" value="vWA-like"/>
    <property type="match status" value="11"/>
</dbReference>
<feature type="domain" description="VWFA" evidence="11">
    <location>
        <begin position="2440"/>
        <end position="2642"/>
    </location>
</feature>
<keyword evidence="8" id="KW-1015">Disulfide bond</keyword>
<protein>
    <recommendedName>
        <fullName evidence="16">Collagen alpha-3(VI) chain</fullName>
    </recommendedName>
</protein>
<keyword evidence="3" id="KW-0272">Extracellular matrix</keyword>
<proteinExistence type="predicted"/>
<feature type="domain" description="VWFA" evidence="11">
    <location>
        <begin position="35"/>
        <end position="208"/>
    </location>
</feature>
<dbReference type="InterPro" id="IPR020901">
    <property type="entry name" value="Prtase_inh_Kunz-CS"/>
</dbReference>
<dbReference type="SMART" id="SM00131">
    <property type="entry name" value="KU"/>
    <property type="match status" value="1"/>
</dbReference>
<evidence type="ECO:0000256" key="10">
    <source>
        <dbReference type="SAM" id="SignalP"/>
    </source>
</evidence>
<evidence type="ECO:0000259" key="13">
    <source>
        <dbReference type="PROSITE" id="PS50853"/>
    </source>
</evidence>
<feature type="domain" description="VWFA" evidence="11">
    <location>
        <begin position="1053"/>
        <end position="1225"/>
    </location>
</feature>
<dbReference type="FunFam" id="3.40.50.410:FF:000016">
    <property type="entry name" value="Collagen type VI alpha 3 chain"/>
    <property type="match status" value="1"/>
</dbReference>
<dbReference type="InterPro" id="IPR003961">
    <property type="entry name" value="FN3_dom"/>
</dbReference>
<dbReference type="FunFam" id="4.10.410.10:FF:000040">
    <property type="entry name" value="Serine protease inhibitor, putative"/>
    <property type="match status" value="1"/>
</dbReference>